<dbReference type="Pfam" id="PF00394">
    <property type="entry name" value="Cu-oxidase"/>
    <property type="match status" value="1"/>
</dbReference>
<name>A0ABV8SL90_9GAMM</name>
<evidence type="ECO:0000259" key="4">
    <source>
        <dbReference type="Pfam" id="PF00394"/>
    </source>
</evidence>
<dbReference type="PANTHER" id="PTHR11709:SF394">
    <property type="entry name" value="FI03373P-RELATED"/>
    <property type="match status" value="1"/>
</dbReference>
<protein>
    <submittedName>
        <fullName evidence="7">Copper resistance system multicopper oxidase</fullName>
    </submittedName>
</protein>
<feature type="domain" description="Plastocyanin-like" evidence="6">
    <location>
        <begin position="57"/>
        <end position="165"/>
    </location>
</feature>
<evidence type="ECO:0000313" key="8">
    <source>
        <dbReference type="Proteomes" id="UP001595904"/>
    </source>
</evidence>
<dbReference type="PROSITE" id="PS00080">
    <property type="entry name" value="MULTICOPPER_OXIDASE2"/>
    <property type="match status" value="1"/>
</dbReference>
<evidence type="ECO:0000259" key="6">
    <source>
        <dbReference type="Pfam" id="PF07732"/>
    </source>
</evidence>
<dbReference type="EMBL" id="JBHSDU010000001">
    <property type="protein sequence ID" value="MFC4307712.1"/>
    <property type="molecule type" value="Genomic_DNA"/>
</dbReference>
<dbReference type="PANTHER" id="PTHR11709">
    <property type="entry name" value="MULTI-COPPER OXIDASE"/>
    <property type="match status" value="1"/>
</dbReference>
<keyword evidence="1" id="KW-0479">Metal-binding</keyword>
<feature type="domain" description="Plastocyanin-like" evidence="5">
    <location>
        <begin position="514"/>
        <end position="633"/>
    </location>
</feature>
<dbReference type="InterPro" id="IPR006376">
    <property type="entry name" value="Cu-R_CopA"/>
</dbReference>
<keyword evidence="3" id="KW-0186">Copper</keyword>
<keyword evidence="8" id="KW-1185">Reference proteome</keyword>
<dbReference type="InterPro" id="IPR006311">
    <property type="entry name" value="TAT_signal"/>
</dbReference>
<dbReference type="InterPro" id="IPR002355">
    <property type="entry name" value="Cu_oxidase_Cu_BS"/>
</dbReference>
<dbReference type="InterPro" id="IPR001117">
    <property type="entry name" value="Cu-oxidase_2nd"/>
</dbReference>
<dbReference type="InterPro" id="IPR011707">
    <property type="entry name" value="Cu-oxidase-like_N"/>
</dbReference>
<gene>
    <name evidence="7" type="ORF">ACFPN2_01345</name>
</gene>
<dbReference type="Pfam" id="PF07731">
    <property type="entry name" value="Cu-oxidase_2"/>
    <property type="match status" value="1"/>
</dbReference>
<dbReference type="PROSITE" id="PS00079">
    <property type="entry name" value="MULTICOPPER_OXIDASE1"/>
    <property type="match status" value="1"/>
</dbReference>
<evidence type="ECO:0000256" key="2">
    <source>
        <dbReference type="ARBA" id="ARBA00023002"/>
    </source>
</evidence>
<dbReference type="Gene3D" id="2.60.40.420">
    <property type="entry name" value="Cupredoxins - blue copper proteins"/>
    <property type="match status" value="3"/>
</dbReference>
<reference evidence="8" key="1">
    <citation type="journal article" date="2019" name="Int. J. Syst. Evol. Microbiol.">
        <title>The Global Catalogue of Microorganisms (GCM) 10K type strain sequencing project: providing services to taxonomists for standard genome sequencing and annotation.</title>
        <authorList>
            <consortium name="The Broad Institute Genomics Platform"/>
            <consortium name="The Broad Institute Genome Sequencing Center for Infectious Disease"/>
            <person name="Wu L."/>
            <person name="Ma J."/>
        </authorList>
    </citation>
    <scope>NUCLEOTIDE SEQUENCE [LARGE SCALE GENOMIC DNA]</scope>
    <source>
        <strain evidence="8">CGMCC 1.10759</strain>
    </source>
</reference>
<organism evidence="7 8">
    <name type="scientific">Steroidobacter flavus</name>
    <dbReference type="NCBI Taxonomy" id="1842136"/>
    <lineage>
        <taxon>Bacteria</taxon>
        <taxon>Pseudomonadati</taxon>
        <taxon>Pseudomonadota</taxon>
        <taxon>Gammaproteobacteria</taxon>
        <taxon>Steroidobacterales</taxon>
        <taxon>Steroidobacteraceae</taxon>
        <taxon>Steroidobacter</taxon>
    </lineage>
</organism>
<dbReference type="CDD" id="cd13874">
    <property type="entry name" value="CuRO_2_CopA"/>
    <property type="match status" value="1"/>
</dbReference>
<dbReference type="RefSeq" id="WP_380595276.1">
    <property type="nucleotide sequence ID" value="NZ_JBHSDU010000001.1"/>
</dbReference>
<evidence type="ECO:0000313" key="7">
    <source>
        <dbReference type="EMBL" id="MFC4307712.1"/>
    </source>
</evidence>
<keyword evidence="2" id="KW-0560">Oxidoreductase</keyword>
<feature type="domain" description="Plastocyanin-like" evidence="4">
    <location>
        <begin position="175"/>
        <end position="345"/>
    </location>
</feature>
<evidence type="ECO:0000256" key="1">
    <source>
        <dbReference type="ARBA" id="ARBA00022723"/>
    </source>
</evidence>
<dbReference type="Pfam" id="PF07732">
    <property type="entry name" value="Cu-oxidase_3"/>
    <property type="match status" value="1"/>
</dbReference>
<accession>A0ABV8SL90</accession>
<evidence type="ECO:0000259" key="5">
    <source>
        <dbReference type="Pfam" id="PF07731"/>
    </source>
</evidence>
<dbReference type="InterPro" id="IPR011706">
    <property type="entry name" value="Cu-oxidase_C"/>
</dbReference>
<dbReference type="InterPro" id="IPR034282">
    <property type="entry name" value="CuRO_2_CopA"/>
</dbReference>
<dbReference type="InterPro" id="IPR008972">
    <property type="entry name" value="Cupredoxin"/>
</dbReference>
<proteinExistence type="predicted"/>
<dbReference type="Proteomes" id="UP001595904">
    <property type="component" value="Unassembled WGS sequence"/>
</dbReference>
<dbReference type="CDD" id="cd13896">
    <property type="entry name" value="CuRO_3_CopA"/>
    <property type="match status" value="1"/>
</dbReference>
<dbReference type="PROSITE" id="PS51318">
    <property type="entry name" value="TAT"/>
    <property type="match status" value="1"/>
</dbReference>
<dbReference type="InterPro" id="IPR034279">
    <property type="entry name" value="CuRO_3_CopA"/>
</dbReference>
<comment type="caution">
    <text evidence="7">The sequence shown here is derived from an EMBL/GenBank/DDBJ whole genome shotgun (WGS) entry which is preliminary data.</text>
</comment>
<dbReference type="SUPFAM" id="SSF49503">
    <property type="entry name" value="Cupredoxins"/>
    <property type="match status" value="3"/>
</dbReference>
<dbReference type="NCBIfam" id="TIGR01480">
    <property type="entry name" value="copper_res_A"/>
    <property type="match status" value="1"/>
</dbReference>
<dbReference type="InterPro" id="IPR033138">
    <property type="entry name" value="Cu_oxidase_CS"/>
</dbReference>
<dbReference type="InterPro" id="IPR045087">
    <property type="entry name" value="Cu-oxidase_fam"/>
</dbReference>
<sequence length="646" mass="70976">MQSSRARLPQLSRRRFLQAAGAGLFVLGAHRGSEAWAQNQAQTVLTGSHFDLQIGEASFNFTGNRRIGTVVNGQIPGPLLRWREGDTVTLRVANRLAARSSIHWHGMILPADMDGVPGLSFAGIPSGGEYLYRFKVNQAGTYWYHAHSRFQEQTGLYGPIVIERRGGERFPTDRDYVVMLSDWTDLDPERIFSVLKKHSDYYNFGRRTAGDFFADVRKNGLGATLADRRMWGEMRMNPTDMLDVSGYAYTYLMNGVTPTGNWTGLFSRGEKVRLRFINGSSMSFFDVRIPGLKLTVVATDGVDVEPVSVDEFRIGAAETYDVIVEPKDDRAYTIFAQAMDRSGYARGTLSPSPGMEAEIPPLDPRPLLTMGDMGHGGHDAHRAPPFGHTSKTESAVDHAEMGHAPSAAVDHAAMGHGPSATVDHAAMGHGPSTAVDHAAMGHGPSAAVDHAAMGHGSSATVEHPATERTPLLDMQVDQPKVGLDDPGVGLRNNGRRVLAYADLRTIGGPIDRREPGREIQLHLTGHMERFVWSFNGQKFSDAKPLKFRLGERLRITLVNDSMMTHPIHLHGMWSEVEDASGNFQVRKHTVNVQPGQKLSYAVTADAPGRWAYHCHLLYHMEAGMMREVHVAPGEDMADHSGHGDHS</sequence>
<evidence type="ECO:0000256" key="3">
    <source>
        <dbReference type="ARBA" id="ARBA00023008"/>
    </source>
</evidence>